<dbReference type="RefSeq" id="WP_180305840.1">
    <property type="nucleotide sequence ID" value="NZ_CP058952.1"/>
</dbReference>
<feature type="compositionally biased region" description="Polar residues" evidence="1">
    <location>
        <begin position="69"/>
        <end position="86"/>
    </location>
</feature>
<sequence>MSPLQTLSRTTGLAGGIQLDIARAQAHQQAQQFILRLEYLPTPVYPANSALSLAAALTAKHRDRAGLSYTPSDPSHTRSASNNINEQRYPDDPRRRYG</sequence>
<feature type="compositionally biased region" description="Basic and acidic residues" evidence="1">
    <location>
        <begin position="88"/>
        <end position="98"/>
    </location>
</feature>
<evidence type="ECO:0000313" key="2">
    <source>
        <dbReference type="EMBL" id="QLI81731.1"/>
    </source>
</evidence>
<feature type="region of interest" description="Disordered" evidence="1">
    <location>
        <begin position="65"/>
        <end position="98"/>
    </location>
</feature>
<dbReference type="KEGG" id="cfon:HZU75_09410"/>
<gene>
    <name evidence="2" type="ORF">HZU75_09410</name>
</gene>
<proteinExistence type="predicted"/>
<dbReference type="AlphaFoldDB" id="A0A7D5V9V2"/>
<protein>
    <submittedName>
        <fullName evidence="2">Uncharacterized protein</fullName>
    </submittedName>
</protein>
<dbReference type="EMBL" id="CP058952">
    <property type="protein sequence ID" value="QLI81731.1"/>
    <property type="molecule type" value="Genomic_DNA"/>
</dbReference>
<evidence type="ECO:0000313" key="3">
    <source>
        <dbReference type="Proteomes" id="UP000510822"/>
    </source>
</evidence>
<reference evidence="2 3" key="1">
    <citation type="journal article" date="2016" name="Int. J. Syst. Evol. Microbiol.">
        <title>Chitinibacter fontanus sp. nov., isolated from a spring.</title>
        <authorList>
            <person name="Sheu S.Y."/>
            <person name="Li Y.S."/>
            <person name="Young C.C."/>
            <person name="Chen W.M."/>
        </authorList>
    </citation>
    <scope>NUCLEOTIDE SEQUENCE [LARGE SCALE GENOMIC DNA]</scope>
    <source>
        <strain evidence="2 3">STM-7</strain>
    </source>
</reference>
<accession>A0A7D5V9V2</accession>
<keyword evidence="3" id="KW-1185">Reference proteome</keyword>
<organism evidence="2 3">
    <name type="scientific">Chitinibacter fontanus</name>
    <dbReference type="NCBI Taxonomy" id="1737446"/>
    <lineage>
        <taxon>Bacteria</taxon>
        <taxon>Pseudomonadati</taxon>
        <taxon>Pseudomonadota</taxon>
        <taxon>Betaproteobacteria</taxon>
        <taxon>Neisseriales</taxon>
        <taxon>Chitinibacteraceae</taxon>
        <taxon>Chitinibacter</taxon>
    </lineage>
</organism>
<evidence type="ECO:0000256" key="1">
    <source>
        <dbReference type="SAM" id="MobiDB-lite"/>
    </source>
</evidence>
<name>A0A7D5V9V2_9NEIS</name>
<dbReference type="Proteomes" id="UP000510822">
    <property type="component" value="Chromosome"/>
</dbReference>